<evidence type="ECO:0000256" key="5">
    <source>
        <dbReference type="ARBA" id="ARBA00023128"/>
    </source>
</evidence>
<dbReference type="InterPro" id="IPR002575">
    <property type="entry name" value="Aminoglycoside_PTrfase"/>
</dbReference>
<dbReference type="Gene3D" id="3.30.200.20">
    <property type="entry name" value="Phosphorylase Kinase, domain 1"/>
    <property type="match status" value="1"/>
</dbReference>
<dbReference type="Proteomes" id="UP001303373">
    <property type="component" value="Chromosome 2"/>
</dbReference>
<keyword evidence="4" id="KW-0809">Transit peptide</keyword>
<evidence type="ECO:0000256" key="2">
    <source>
        <dbReference type="ARBA" id="ARBA00005543"/>
    </source>
</evidence>
<evidence type="ECO:0000313" key="8">
    <source>
        <dbReference type="EMBL" id="WPG98766.1"/>
    </source>
</evidence>
<evidence type="ECO:0000256" key="6">
    <source>
        <dbReference type="ARBA" id="ARBA00031849"/>
    </source>
</evidence>
<accession>A0AAQ3LZ85</accession>
<evidence type="ECO:0000256" key="4">
    <source>
        <dbReference type="ARBA" id="ARBA00022946"/>
    </source>
</evidence>
<dbReference type="PANTHER" id="PTHR36091:SF1">
    <property type="entry name" value="ALTERED INHERITANCE OF MITOCHONDRIA PROTEIN 9, MITOCHONDRIAL"/>
    <property type="match status" value="1"/>
</dbReference>
<dbReference type="GO" id="GO:0005739">
    <property type="term" value="C:mitochondrion"/>
    <property type="evidence" value="ECO:0007669"/>
    <property type="project" value="UniProtKB-SubCell"/>
</dbReference>
<dbReference type="EMBL" id="CP138581">
    <property type="protein sequence ID" value="WPG98766.1"/>
    <property type="molecule type" value="Genomic_DNA"/>
</dbReference>
<protein>
    <recommendedName>
        <fullName evidence="3">Altered inheritance of mitochondria protein 9, mitochondrial</fullName>
    </recommendedName>
    <alternativeName>
        <fullName evidence="6">Found in mitochondrial proteome protein 29</fullName>
    </alternativeName>
</protein>
<comment type="similarity">
    <text evidence="2">Belongs to the AIM9 family.</text>
</comment>
<dbReference type="InterPro" id="IPR011009">
    <property type="entry name" value="Kinase-like_dom_sf"/>
</dbReference>
<gene>
    <name evidence="8" type="ORF">R9X50_00156200</name>
</gene>
<evidence type="ECO:0000256" key="1">
    <source>
        <dbReference type="ARBA" id="ARBA00004173"/>
    </source>
</evidence>
<feature type="domain" description="Aminoglycoside phosphotransferase" evidence="7">
    <location>
        <begin position="84"/>
        <end position="343"/>
    </location>
</feature>
<organism evidence="8 9">
    <name type="scientific">Acrodontium crateriforme</name>
    <dbReference type="NCBI Taxonomy" id="150365"/>
    <lineage>
        <taxon>Eukaryota</taxon>
        <taxon>Fungi</taxon>
        <taxon>Dikarya</taxon>
        <taxon>Ascomycota</taxon>
        <taxon>Pezizomycotina</taxon>
        <taxon>Dothideomycetes</taxon>
        <taxon>Dothideomycetidae</taxon>
        <taxon>Mycosphaerellales</taxon>
        <taxon>Teratosphaeriaceae</taxon>
        <taxon>Acrodontium</taxon>
    </lineage>
</organism>
<reference evidence="8 9" key="1">
    <citation type="submission" date="2023-11" db="EMBL/GenBank/DDBJ databases">
        <title>An acidophilic fungus is an integral part of prey digestion in a carnivorous sundew plant.</title>
        <authorList>
            <person name="Tsai I.J."/>
        </authorList>
    </citation>
    <scope>NUCLEOTIDE SEQUENCE [LARGE SCALE GENOMIC DNA]</scope>
    <source>
        <strain evidence="8">169a</strain>
    </source>
</reference>
<dbReference type="AlphaFoldDB" id="A0AAQ3LZ85"/>
<sequence>MFQVVKTTIVKHLRHNCAMSTVPRFYPSFDPYTYSQGRWFDRNHEQQEARRWRFDFASLLDLAVDCSPGARRVLGCEKKEGGFNRVFMIRLDNGKTVVARLPNRIAGPPGLTVASEVATLRFVQERTKVPVPRVLAWSSTIDNVVGAEYMIMDAMPGVLLKDVWNTMTASQHIRCIQSLGYLTKELCSLDFPHYGSLYLNADRPKGAIILNDTYCIGPLCARQHWGYGIPKPSNVETPVRDRGPWKDVDAYLMGFIAQADTSMSCETKVASKCVPRSAESDHQLLNVIRQTLALLFESQVVKDAASPTLFHPDFHTRNILVDPEDPTMITGILDWQSAAIEPAFVFAAETPDFAEELPQDECLNNNRATVKDGQSGEARLQADVQFCVSTWAVILQICPKFRDASALDPSILNFLAAGSAGWVQNTFYMRSILAELGRKWEELGLPDKSVYQPGGNELEQLRHLTDEMQSTRRLREHLSRLLGCDTDGWVPMDRWDQTLARYLEEYNRFIASCVEDRFEAEDKATAIAKANKLWPFDQR</sequence>
<comment type="subcellular location">
    <subcellularLocation>
        <location evidence="1">Mitochondrion</location>
    </subcellularLocation>
</comment>
<evidence type="ECO:0000256" key="3">
    <source>
        <dbReference type="ARBA" id="ARBA00016197"/>
    </source>
</evidence>
<name>A0AAQ3LZ85_9PEZI</name>
<dbReference type="SUPFAM" id="SSF56112">
    <property type="entry name" value="Protein kinase-like (PK-like)"/>
    <property type="match status" value="1"/>
</dbReference>
<dbReference type="PANTHER" id="PTHR36091">
    <property type="entry name" value="ALTERED INHERITANCE OF MITOCHONDRIA PROTEIN 9, MITOCHONDRIAL"/>
    <property type="match status" value="1"/>
</dbReference>
<dbReference type="InterPro" id="IPR051035">
    <property type="entry name" value="Mito_inheritance_9"/>
</dbReference>
<keyword evidence="9" id="KW-1185">Reference proteome</keyword>
<keyword evidence="5" id="KW-0496">Mitochondrion</keyword>
<evidence type="ECO:0000313" key="9">
    <source>
        <dbReference type="Proteomes" id="UP001303373"/>
    </source>
</evidence>
<dbReference type="Gene3D" id="3.90.1200.10">
    <property type="match status" value="1"/>
</dbReference>
<proteinExistence type="inferred from homology"/>
<dbReference type="Pfam" id="PF01636">
    <property type="entry name" value="APH"/>
    <property type="match status" value="1"/>
</dbReference>
<evidence type="ECO:0000259" key="7">
    <source>
        <dbReference type="Pfam" id="PF01636"/>
    </source>
</evidence>